<protein>
    <submittedName>
        <fullName evidence="2">Uncharacterized protein</fullName>
    </submittedName>
</protein>
<feature type="compositionally biased region" description="Basic and acidic residues" evidence="1">
    <location>
        <begin position="118"/>
        <end position="134"/>
    </location>
</feature>
<proteinExistence type="predicted"/>
<evidence type="ECO:0000313" key="2">
    <source>
        <dbReference type="EMBL" id="QDU40531.1"/>
    </source>
</evidence>
<evidence type="ECO:0000313" key="3">
    <source>
        <dbReference type="Proteomes" id="UP000320496"/>
    </source>
</evidence>
<dbReference type="RefSeq" id="WP_231746630.1">
    <property type="nucleotide sequence ID" value="NZ_CP036275.1"/>
</dbReference>
<organism evidence="2 3">
    <name type="scientific">Maioricimonas rarisocia</name>
    <dbReference type="NCBI Taxonomy" id="2528026"/>
    <lineage>
        <taxon>Bacteria</taxon>
        <taxon>Pseudomonadati</taxon>
        <taxon>Planctomycetota</taxon>
        <taxon>Planctomycetia</taxon>
        <taxon>Planctomycetales</taxon>
        <taxon>Planctomycetaceae</taxon>
        <taxon>Maioricimonas</taxon>
    </lineage>
</organism>
<accession>A0A517ZDI2</accession>
<dbReference type="KEGG" id="mri:Mal4_48890"/>
<dbReference type="AlphaFoldDB" id="A0A517ZDI2"/>
<dbReference type="EMBL" id="CP036275">
    <property type="protein sequence ID" value="QDU40531.1"/>
    <property type="molecule type" value="Genomic_DNA"/>
</dbReference>
<dbReference type="Proteomes" id="UP000320496">
    <property type="component" value="Chromosome"/>
</dbReference>
<feature type="region of interest" description="Disordered" evidence="1">
    <location>
        <begin position="109"/>
        <end position="134"/>
    </location>
</feature>
<reference evidence="2 3" key="1">
    <citation type="submission" date="2019-02" db="EMBL/GenBank/DDBJ databases">
        <title>Deep-cultivation of Planctomycetes and their phenomic and genomic characterization uncovers novel biology.</title>
        <authorList>
            <person name="Wiegand S."/>
            <person name="Jogler M."/>
            <person name="Boedeker C."/>
            <person name="Pinto D."/>
            <person name="Vollmers J."/>
            <person name="Rivas-Marin E."/>
            <person name="Kohn T."/>
            <person name="Peeters S.H."/>
            <person name="Heuer A."/>
            <person name="Rast P."/>
            <person name="Oberbeckmann S."/>
            <person name="Bunk B."/>
            <person name="Jeske O."/>
            <person name="Meyerdierks A."/>
            <person name="Storesund J.E."/>
            <person name="Kallscheuer N."/>
            <person name="Luecker S."/>
            <person name="Lage O.M."/>
            <person name="Pohl T."/>
            <person name="Merkel B.J."/>
            <person name="Hornburger P."/>
            <person name="Mueller R.-W."/>
            <person name="Bruemmer F."/>
            <person name="Labrenz M."/>
            <person name="Spormann A.M."/>
            <person name="Op den Camp H."/>
            <person name="Overmann J."/>
            <person name="Amann R."/>
            <person name="Jetten M.S.M."/>
            <person name="Mascher T."/>
            <person name="Medema M.H."/>
            <person name="Devos D.P."/>
            <person name="Kaster A.-K."/>
            <person name="Ovreas L."/>
            <person name="Rohde M."/>
            <person name="Galperin M.Y."/>
            <person name="Jogler C."/>
        </authorList>
    </citation>
    <scope>NUCLEOTIDE SEQUENCE [LARGE SCALE GENOMIC DNA]</scope>
    <source>
        <strain evidence="2 3">Mal4</strain>
    </source>
</reference>
<sequence>MAKCDQGYLCEVCGEEVSDIRNSDLYLRYIIGEVDSRELLASPERHIRCNPTLAQFIVDDEFEPVSVEGPFSKQELDRQDVSRRENLVSRGWRRLQEVRRLRIPISDYPLSHMGQESSHADDAEEVRRERCDEQ</sequence>
<keyword evidence="3" id="KW-1185">Reference proteome</keyword>
<evidence type="ECO:0000256" key="1">
    <source>
        <dbReference type="SAM" id="MobiDB-lite"/>
    </source>
</evidence>
<name>A0A517ZDI2_9PLAN</name>
<gene>
    <name evidence="2" type="ORF">Mal4_48890</name>
</gene>